<dbReference type="EMBL" id="CP103866">
    <property type="protein sequence ID" value="UWE04912.1"/>
    <property type="molecule type" value="Genomic_DNA"/>
</dbReference>
<accession>A0ABY5U5J0</accession>
<organism evidence="1 2">
    <name type="scientific">Laceyella sacchari</name>
    <name type="common">Thermoactinomyces thalpophilus</name>
    <dbReference type="NCBI Taxonomy" id="37482"/>
    <lineage>
        <taxon>Bacteria</taxon>
        <taxon>Bacillati</taxon>
        <taxon>Bacillota</taxon>
        <taxon>Bacilli</taxon>
        <taxon>Bacillales</taxon>
        <taxon>Thermoactinomycetaceae</taxon>
        <taxon>Laceyella</taxon>
    </lineage>
</organism>
<dbReference type="Pfam" id="PF02585">
    <property type="entry name" value="PIG-L"/>
    <property type="match status" value="1"/>
</dbReference>
<evidence type="ECO:0000313" key="2">
    <source>
        <dbReference type="Proteomes" id="UP001058650"/>
    </source>
</evidence>
<dbReference type="Proteomes" id="UP001058650">
    <property type="component" value="Chromosome"/>
</dbReference>
<keyword evidence="2" id="KW-1185">Reference proteome</keyword>
<sequence>MQENLTAMKGFDSKMYQQVLYCFAHPDDETFTCGGTIARFHVNGVRQTLYCATRGEAGKTGQPPLCAQEELGDIRAQELARACDVLGIDECILRDYGDGQLSQLPFQQLVDDLFKIMESIRPDLIITFPPSGISGHLDHQIIQQATLEAVKKTTFPTKLYYIVIPESIAHLHSGKIHATPDEYVSMKIDVTPFRANIAQALREHKTQHLSIDRVFPGVRDGDISRLRSHEYYQLVIQK</sequence>
<dbReference type="RefSeq" id="WP_259436595.1">
    <property type="nucleotide sequence ID" value="NZ_CP103866.1"/>
</dbReference>
<evidence type="ECO:0000313" key="1">
    <source>
        <dbReference type="EMBL" id="UWE04912.1"/>
    </source>
</evidence>
<proteinExistence type="predicted"/>
<dbReference type="InterPro" id="IPR003737">
    <property type="entry name" value="GlcNAc_PI_deacetylase-related"/>
</dbReference>
<gene>
    <name evidence="1" type="ORF">NYR52_07290</name>
</gene>
<dbReference type="InterPro" id="IPR024078">
    <property type="entry name" value="LmbE-like_dom_sf"/>
</dbReference>
<name>A0ABY5U5J0_LACSH</name>
<dbReference type="PANTHER" id="PTHR12993:SF11">
    <property type="entry name" value="N-ACETYLGLUCOSAMINYL-PHOSPHATIDYLINOSITOL DE-N-ACETYLASE"/>
    <property type="match status" value="1"/>
</dbReference>
<dbReference type="PANTHER" id="PTHR12993">
    <property type="entry name" value="N-ACETYLGLUCOSAMINYL-PHOSPHATIDYLINOSITOL DE-N-ACETYLASE-RELATED"/>
    <property type="match status" value="1"/>
</dbReference>
<dbReference type="SUPFAM" id="SSF102588">
    <property type="entry name" value="LmbE-like"/>
    <property type="match status" value="1"/>
</dbReference>
<reference evidence="1" key="1">
    <citation type="submission" date="2022-08" db="EMBL/GenBank/DDBJ databases">
        <title>The complete genome sequence of the thermophilic bacterium Laceyella sacchari FBKL4.010 reveals the basis for tetramethylpyrazine biosynthesis in Moutai-flavor Daqu.</title>
        <authorList>
            <person name="Li D."/>
            <person name="Huang W."/>
            <person name="Wang C."/>
            <person name="Qiu S."/>
        </authorList>
    </citation>
    <scope>NUCLEOTIDE SEQUENCE</scope>
    <source>
        <strain evidence="1">FBKL4.014</strain>
    </source>
</reference>
<dbReference type="Gene3D" id="3.40.50.10320">
    <property type="entry name" value="LmbE-like"/>
    <property type="match status" value="1"/>
</dbReference>
<protein>
    <submittedName>
        <fullName evidence="1">PIG-L family deacetylase</fullName>
    </submittedName>
</protein>